<dbReference type="PANTHER" id="PTHR32060">
    <property type="entry name" value="TAIL-SPECIFIC PROTEASE"/>
    <property type="match status" value="1"/>
</dbReference>
<dbReference type="PANTHER" id="PTHR32060:SF30">
    <property type="entry name" value="CARBOXY-TERMINAL PROCESSING PROTEASE CTPA"/>
    <property type="match status" value="1"/>
</dbReference>
<dbReference type="GO" id="GO:0006508">
    <property type="term" value="P:proteolysis"/>
    <property type="evidence" value="ECO:0007669"/>
    <property type="project" value="UniProtKB-KW"/>
</dbReference>
<evidence type="ECO:0000256" key="3">
    <source>
        <dbReference type="ARBA" id="ARBA00022825"/>
    </source>
</evidence>
<dbReference type="GO" id="GO:0008236">
    <property type="term" value="F:serine-type peptidase activity"/>
    <property type="evidence" value="ECO:0007669"/>
    <property type="project" value="UniProtKB-KW"/>
</dbReference>
<proteinExistence type="predicted"/>
<dbReference type="EMBL" id="VMGH01000056">
    <property type="protein sequence ID" value="TSC90820.1"/>
    <property type="molecule type" value="Genomic_DNA"/>
</dbReference>
<dbReference type="InterPro" id="IPR004447">
    <property type="entry name" value="Peptidase_S41A"/>
</dbReference>
<keyword evidence="3" id="KW-0720">Serine protease</keyword>
<dbReference type="AlphaFoldDB" id="A0A554LD59"/>
<dbReference type="SUPFAM" id="SSF50156">
    <property type="entry name" value="PDZ domain-like"/>
    <property type="match status" value="1"/>
</dbReference>
<dbReference type="InterPro" id="IPR036034">
    <property type="entry name" value="PDZ_sf"/>
</dbReference>
<dbReference type="NCBIfam" id="TIGR00225">
    <property type="entry name" value="prc"/>
    <property type="match status" value="1"/>
</dbReference>
<dbReference type="SUPFAM" id="SSF52096">
    <property type="entry name" value="ClpP/crotonase"/>
    <property type="match status" value="1"/>
</dbReference>
<dbReference type="SMART" id="SM00245">
    <property type="entry name" value="TSPc"/>
    <property type="match status" value="1"/>
</dbReference>
<dbReference type="GO" id="GO:0007165">
    <property type="term" value="P:signal transduction"/>
    <property type="evidence" value="ECO:0007669"/>
    <property type="project" value="TreeGrafter"/>
</dbReference>
<evidence type="ECO:0000313" key="6">
    <source>
        <dbReference type="Proteomes" id="UP000318296"/>
    </source>
</evidence>
<dbReference type="InterPro" id="IPR029045">
    <property type="entry name" value="ClpP/crotonase-like_dom_sf"/>
</dbReference>
<keyword evidence="1 5" id="KW-0645">Protease</keyword>
<dbReference type="CDD" id="cd07560">
    <property type="entry name" value="Peptidase_S41_CPP"/>
    <property type="match status" value="1"/>
</dbReference>
<evidence type="ECO:0000313" key="5">
    <source>
        <dbReference type="EMBL" id="TSC90820.1"/>
    </source>
</evidence>
<dbReference type="GO" id="GO:0030288">
    <property type="term" value="C:outer membrane-bounded periplasmic space"/>
    <property type="evidence" value="ECO:0007669"/>
    <property type="project" value="TreeGrafter"/>
</dbReference>
<feature type="non-terminal residue" evidence="5">
    <location>
        <position position="1"/>
    </location>
</feature>
<feature type="domain" description="Tail specific protease" evidence="4">
    <location>
        <begin position="32"/>
        <end position="220"/>
    </location>
</feature>
<dbReference type="Proteomes" id="UP000318296">
    <property type="component" value="Unassembled WGS sequence"/>
</dbReference>
<accession>A0A554LD59</accession>
<protein>
    <submittedName>
        <fullName evidence="5">Carboxyl-terminal processing protease</fullName>
    </submittedName>
</protein>
<evidence type="ECO:0000256" key="1">
    <source>
        <dbReference type="ARBA" id="ARBA00022670"/>
    </source>
</evidence>
<sequence>DATKMTFEEAVAAIRGKPGTKVKLTVMREGLEQVKDFEIERTEIKGTNVSLEVKDDIAILKIRQFGSDTTDLVKKYAEEIKADKSIKGVVIDLRNNPGGYLDSAVEVSSIFIEDGVIVYEEKKDGQKQEYKAEGKAALGSYHLAILVNEGSASASEIMAGALQDYKKGPLIGKKTFGKGSVQELENIGNGLSLKITIAKWLTPNGTAINGEGIKPDIEVDLSDDDIKADRDPQMDRAIEEIKK</sequence>
<dbReference type="Pfam" id="PF03572">
    <property type="entry name" value="Peptidase_S41"/>
    <property type="match status" value="1"/>
</dbReference>
<organism evidence="5 6">
    <name type="scientific">Candidatus Berkelbacteria bacterium Licking1014_96</name>
    <dbReference type="NCBI Taxonomy" id="2017149"/>
    <lineage>
        <taxon>Bacteria</taxon>
        <taxon>Candidatus Berkelbacteria</taxon>
    </lineage>
</organism>
<dbReference type="InterPro" id="IPR005151">
    <property type="entry name" value="Tail-specific_protease"/>
</dbReference>
<evidence type="ECO:0000259" key="4">
    <source>
        <dbReference type="SMART" id="SM00245"/>
    </source>
</evidence>
<evidence type="ECO:0000256" key="2">
    <source>
        <dbReference type="ARBA" id="ARBA00022801"/>
    </source>
</evidence>
<gene>
    <name evidence="5" type="ORF">CEN92_369</name>
</gene>
<reference evidence="5 6" key="1">
    <citation type="submission" date="2017-07" db="EMBL/GenBank/DDBJ databases">
        <title>Mechanisms for carbon and nitrogen cycling indicate functional differentiation within the Candidate Phyla Radiation.</title>
        <authorList>
            <person name="Danczak R.E."/>
            <person name="Johnston M.D."/>
            <person name="Kenah C."/>
            <person name="Slattery M."/>
            <person name="Wrighton K.C."/>
            <person name="Wilkins M.J."/>
        </authorList>
    </citation>
    <scope>NUCLEOTIDE SEQUENCE [LARGE SCALE GENOMIC DNA]</scope>
    <source>
        <strain evidence="5">Licking1014_96</strain>
    </source>
</reference>
<name>A0A554LD59_9BACT</name>
<comment type="caution">
    <text evidence="5">The sequence shown here is derived from an EMBL/GenBank/DDBJ whole genome shotgun (WGS) entry which is preliminary data.</text>
</comment>
<dbReference type="Gene3D" id="3.90.226.10">
    <property type="entry name" value="2-enoyl-CoA Hydratase, Chain A, domain 1"/>
    <property type="match status" value="1"/>
</dbReference>
<keyword evidence="2" id="KW-0378">Hydrolase</keyword>
<dbReference type="GO" id="GO:0004175">
    <property type="term" value="F:endopeptidase activity"/>
    <property type="evidence" value="ECO:0007669"/>
    <property type="project" value="TreeGrafter"/>
</dbReference>